<keyword evidence="2" id="KW-0808">Transferase</keyword>
<keyword evidence="5" id="KW-0547">Nucleotide-binding</keyword>
<dbReference type="CDD" id="cd06223">
    <property type="entry name" value="PRTases_typeI"/>
    <property type="match status" value="1"/>
</dbReference>
<dbReference type="InterPro" id="IPR037515">
    <property type="entry name" value="Rib-P_diPkinase_bac"/>
</dbReference>
<dbReference type="InterPro" id="IPR005946">
    <property type="entry name" value="Rib-P_diPkinase"/>
</dbReference>
<dbReference type="EMBL" id="CAFBOS010000030">
    <property type="protein sequence ID" value="CAB4986366.1"/>
    <property type="molecule type" value="Genomic_DNA"/>
</dbReference>
<keyword evidence="7" id="KW-0067">ATP-binding</keyword>
<keyword evidence="4" id="KW-0545">Nucleotide biosynthesis</keyword>
<evidence type="ECO:0000256" key="4">
    <source>
        <dbReference type="ARBA" id="ARBA00022727"/>
    </source>
</evidence>
<dbReference type="GO" id="GO:0006015">
    <property type="term" value="P:5-phosphoribose 1-diphosphate biosynthetic process"/>
    <property type="evidence" value="ECO:0007669"/>
    <property type="project" value="TreeGrafter"/>
</dbReference>
<dbReference type="NCBIfam" id="NF002844">
    <property type="entry name" value="PRK03092.1"/>
    <property type="match status" value="1"/>
</dbReference>
<dbReference type="HAMAP" id="MF_00583_B">
    <property type="entry name" value="RibP_PPkinase_B"/>
    <property type="match status" value="1"/>
</dbReference>
<evidence type="ECO:0000313" key="14">
    <source>
        <dbReference type="EMBL" id="CAB4986366.1"/>
    </source>
</evidence>
<gene>
    <name evidence="11" type="ORF">UFOPK2754_00729</name>
    <name evidence="12" type="ORF">UFOPK3139_01478</name>
    <name evidence="13" type="ORF">UFOPK3543_02760</name>
    <name evidence="14" type="ORF">UFOPK3967_00712</name>
</gene>
<dbReference type="EMBL" id="CAEZYR010000018">
    <property type="protein sequence ID" value="CAB4734602.1"/>
    <property type="molecule type" value="Genomic_DNA"/>
</dbReference>
<dbReference type="PROSITE" id="PS00114">
    <property type="entry name" value="PRPP_SYNTHASE"/>
    <property type="match status" value="1"/>
</dbReference>
<keyword evidence="6" id="KW-0418">Kinase</keyword>
<dbReference type="Pfam" id="PF14572">
    <property type="entry name" value="Pribosyl_synth"/>
    <property type="match status" value="1"/>
</dbReference>
<dbReference type="GO" id="GO:0016301">
    <property type="term" value="F:kinase activity"/>
    <property type="evidence" value="ECO:0007669"/>
    <property type="project" value="UniProtKB-KW"/>
</dbReference>
<comment type="catalytic activity">
    <reaction evidence="9">
        <text>D-ribose 5-phosphate + ATP = 5-phospho-alpha-D-ribose 1-diphosphate + AMP + H(+)</text>
        <dbReference type="Rhea" id="RHEA:15609"/>
        <dbReference type="ChEBI" id="CHEBI:15378"/>
        <dbReference type="ChEBI" id="CHEBI:30616"/>
        <dbReference type="ChEBI" id="CHEBI:58017"/>
        <dbReference type="ChEBI" id="CHEBI:78346"/>
        <dbReference type="ChEBI" id="CHEBI:456215"/>
        <dbReference type="EC" id="2.7.6.1"/>
    </reaction>
</comment>
<name>A0A6J7IPX4_9ZZZZ</name>
<feature type="domain" description="Ribose-phosphate pyrophosphokinase N-terminal" evidence="10">
    <location>
        <begin position="10"/>
        <end position="129"/>
    </location>
</feature>
<dbReference type="EMBL" id="CAFABA010000056">
    <property type="protein sequence ID" value="CAB4831126.1"/>
    <property type="molecule type" value="Genomic_DNA"/>
</dbReference>
<dbReference type="GO" id="GO:0009156">
    <property type="term" value="P:ribonucleoside monophosphate biosynthetic process"/>
    <property type="evidence" value="ECO:0007669"/>
    <property type="project" value="InterPro"/>
</dbReference>
<evidence type="ECO:0000256" key="7">
    <source>
        <dbReference type="ARBA" id="ARBA00022840"/>
    </source>
</evidence>
<evidence type="ECO:0000313" key="11">
    <source>
        <dbReference type="EMBL" id="CAB4734602.1"/>
    </source>
</evidence>
<keyword evidence="8" id="KW-0460">Magnesium</keyword>
<protein>
    <recommendedName>
        <fullName evidence="1">ribose-phosphate diphosphokinase</fullName>
        <ecNumber evidence="1">2.7.6.1</ecNumber>
    </recommendedName>
</protein>
<dbReference type="SMART" id="SM01400">
    <property type="entry name" value="Pribosyltran_N"/>
    <property type="match status" value="1"/>
</dbReference>
<dbReference type="InterPro" id="IPR000836">
    <property type="entry name" value="PRTase_dom"/>
</dbReference>
<dbReference type="FunFam" id="3.40.50.2020:FF:000007">
    <property type="entry name" value="Ribose-phosphate pyrophosphokinase"/>
    <property type="match status" value="1"/>
</dbReference>
<dbReference type="GO" id="GO:0004749">
    <property type="term" value="F:ribose phosphate diphosphokinase activity"/>
    <property type="evidence" value="ECO:0007669"/>
    <property type="project" value="UniProtKB-EC"/>
</dbReference>
<sequence>MELVTRKKLYLVSGRASRYLAEEIASELGEPLGEPNIDEFANGELHCRFSESVRGTDVFIIQTHAAVDGRSINDAVMETLIMVDAARRASAKRITVVCPFYAYARQDRKASGREPITAKLLANMLTGAGAKRMVSVDLHSGQIQGFFDQPVDHLTAMPVLIEAMRGLGDDLVVVSPDTGRVKVAEKYAQTLHADLAFVYKSRRQDQKNVVEAKEVIGDVSGRTCVLIDDMIDTGGTIVAAANLLIERGAKRVFCATTHGVFSGSAIDRLKNSVIEKVFVTNTLPLPSEKQIDKIEVLSIAPVIALAIDAVFEDSSVSEIFDGKNLS</sequence>
<dbReference type="SUPFAM" id="SSF53271">
    <property type="entry name" value="PRTase-like"/>
    <property type="match status" value="1"/>
</dbReference>
<dbReference type="GO" id="GO:0002189">
    <property type="term" value="C:ribose phosphate diphosphokinase complex"/>
    <property type="evidence" value="ECO:0007669"/>
    <property type="project" value="TreeGrafter"/>
</dbReference>
<accession>A0A6J7IPX4</accession>
<evidence type="ECO:0000256" key="6">
    <source>
        <dbReference type="ARBA" id="ARBA00022777"/>
    </source>
</evidence>
<evidence type="ECO:0000256" key="8">
    <source>
        <dbReference type="ARBA" id="ARBA00022842"/>
    </source>
</evidence>
<evidence type="ECO:0000256" key="3">
    <source>
        <dbReference type="ARBA" id="ARBA00022723"/>
    </source>
</evidence>
<proteinExistence type="inferred from homology"/>
<evidence type="ECO:0000256" key="1">
    <source>
        <dbReference type="ARBA" id="ARBA00013247"/>
    </source>
</evidence>
<dbReference type="EC" id="2.7.6.1" evidence="1"/>
<dbReference type="GO" id="GO:0000287">
    <property type="term" value="F:magnesium ion binding"/>
    <property type="evidence" value="ECO:0007669"/>
    <property type="project" value="InterPro"/>
</dbReference>
<keyword evidence="3" id="KW-0479">Metal-binding</keyword>
<organism evidence="13">
    <name type="scientific">freshwater metagenome</name>
    <dbReference type="NCBI Taxonomy" id="449393"/>
    <lineage>
        <taxon>unclassified sequences</taxon>
        <taxon>metagenomes</taxon>
        <taxon>ecological metagenomes</taxon>
    </lineage>
</organism>
<dbReference type="Gene3D" id="3.40.50.2020">
    <property type="match status" value="2"/>
</dbReference>
<dbReference type="GO" id="GO:0005524">
    <property type="term" value="F:ATP binding"/>
    <property type="evidence" value="ECO:0007669"/>
    <property type="project" value="UniProtKB-KW"/>
</dbReference>
<evidence type="ECO:0000313" key="13">
    <source>
        <dbReference type="EMBL" id="CAB4932771.1"/>
    </source>
</evidence>
<dbReference type="InterPro" id="IPR029099">
    <property type="entry name" value="Pribosyltran_N"/>
</dbReference>
<evidence type="ECO:0000313" key="12">
    <source>
        <dbReference type="EMBL" id="CAB4831126.1"/>
    </source>
</evidence>
<dbReference type="AlphaFoldDB" id="A0A6J7IPX4"/>
<evidence type="ECO:0000259" key="10">
    <source>
        <dbReference type="Pfam" id="PF13793"/>
    </source>
</evidence>
<dbReference type="Pfam" id="PF13793">
    <property type="entry name" value="Pribosyltran_N"/>
    <property type="match status" value="1"/>
</dbReference>
<dbReference type="NCBIfam" id="TIGR01251">
    <property type="entry name" value="ribP_PPkin"/>
    <property type="match status" value="1"/>
</dbReference>
<dbReference type="GO" id="GO:0005737">
    <property type="term" value="C:cytoplasm"/>
    <property type="evidence" value="ECO:0007669"/>
    <property type="project" value="TreeGrafter"/>
</dbReference>
<dbReference type="InterPro" id="IPR029057">
    <property type="entry name" value="PRTase-like"/>
</dbReference>
<dbReference type="NCBIfam" id="NF002320">
    <property type="entry name" value="PRK01259.1"/>
    <property type="match status" value="1"/>
</dbReference>
<evidence type="ECO:0000256" key="5">
    <source>
        <dbReference type="ARBA" id="ARBA00022741"/>
    </source>
</evidence>
<evidence type="ECO:0000256" key="9">
    <source>
        <dbReference type="ARBA" id="ARBA00049535"/>
    </source>
</evidence>
<dbReference type="GO" id="GO:0006164">
    <property type="term" value="P:purine nucleotide biosynthetic process"/>
    <property type="evidence" value="ECO:0007669"/>
    <property type="project" value="TreeGrafter"/>
</dbReference>
<reference evidence="13" key="1">
    <citation type="submission" date="2020-05" db="EMBL/GenBank/DDBJ databases">
        <authorList>
            <person name="Chiriac C."/>
            <person name="Salcher M."/>
            <person name="Ghai R."/>
            <person name="Kavagutti S V."/>
        </authorList>
    </citation>
    <scope>NUCLEOTIDE SEQUENCE</scope>
</reference>
<dbReference type="PANTHER" id="PTHR10210">
    <property type="entry name" value="RIBOSE-PHOSPHATE DIPHOSPHOKINASE FAMILY MEMBER"/>
    <property type="match status" value="1"/>
</dbReference>
<dbReference type="InterPro" id="IPR000842">
    <property type="entry name" value="PRib_PP_synth_CS"/>
</dbReference>
<dbReference type="PANTHER" id="PTHR10210:SF41">
    <property type="entry name" value="RIBOSE-PHOSPHATE PYROPHOSPHOKINASE 1, CHLOROPLASTIC"/>
    <property type="match status" value="1"/>
</dbReference>
<evidence type="ECO:0000256" key="2">
    <source>
        <dbReference type="ARBA" id="ARBA00022679"/>
    </source>
</evidence>
<dbReference type="EMBL" id="CAFBMH010000153">
    <property type="protein sequence ID" value="CAB4932771.1"/>
    <property type="molecule type" value="Genomic_DNA"/>
</dbReference>